<evidence type="ECO:0000313" key="4">
    <source>
        <dbReference type="Proteomes" id="UP001437256"/>
    </source>
</evidence>
<comment type="caution">
    <text evidence="3">The sequence shown here is derived from an EMBL/GenBank/DDBJ whole genome shotgun (WGS) entry which is preliminary data.</text>
</comment>
<organism evidence="3 4">
    <name type="scientific">Marasmius tenuissimus</name>
    <dbReference type="NCBI Taxonomy" id="585030"/>
    <lineage>
        <taxon>Eukaryota</taxon>
        <taxon>Fungi</taxon>
        <taxon>Dikarya</taxon>
        <taxon>Basidiomycota</taxon>
        <taxon>Agaricomycotina</taxon>
        <taxon>Agaricomycetes</taxon>
        <taxon>Agaricomycetidae</taxon>
        <taxon>Agaricales</taxon>
        <taxon>Marasmiineae</taxon>
        <taxon>Marasmiaceae</taxon>
        <taxon>Marasmius</taxon>
    </lineage>
</organism>
<keyword evidence="2" id="KW-0732">Signal</keyword>
<feature type="chain" id="PRO_5047404183" evidence="2">
    <location>
        <begin position="24"/>
        <end position="444"/>
    </location>
</feature>
<dbReference type="SUPFAM" id="SSF48208">
    <property type="entry name" value="Six-hairpin glycosidases"/>
    <property type="match status" value="1"/>
</dbReference>
<evidence type="ECO:0000313" key="3">
    <source>
        <dbReference type="EMBL" id="KAL0066774.1"/>
    </source>
</evidence>
<dbReference type="InterPro" id="IPR052043">
    <property type="entry name" value="PolySaccharide_Degr_Enz"/>
</dbReference>
<accession>A0ABR3A155</accession>
<protein>
    <submittedName>
        <fullName evidence="3">Uncharacterized protein</fullName>
    </submittedName>
</protein>
<evidence type="ECO:0000256" key="2">
    <source>
        <dbReference type="SAM" id="SignalP"/>
    </source>
</evidence>
<dbReference type="Gene3D" id="1.50.10.10">
    <property type="match status" value="1"/>
</dbReference>
<keyword evidence="4" id="KW-1185">Reference proteome</keyword>
<dbReference type="Proteomes" id="UP001437256">
    <property type="component" value="Unassembled WGS sequence"/>
</dbReference>
<feature type="signal peptide" evidence="2">
    <location>
        <begin position="1"/>
        <end position="23"/>
    </location>
</feature>
<gene>
    <name evidence="3" type="ORF">AAF712_006165</name>
</gene>
<name>A0ABR3A155_9AGAR</name>
<sequence length="444" mass="49838">MRLHQRCIFLGCLLPQALPSALTQTNPPSLPYSEWMATSIISRSQGIATGRGGRSESLQAGFTQKAFRQLLESNSSELSSETRRTIAEYVSKSVESVVPLLSNATNDVTSFSLDRLSNGNNLLTLYKTTKNKSYLEALQALRKSVDLQPRNQEGGLWYWEVYREWSYLDGMYSFAPFFLDYAYSELADPSSREQAAEEVIRQLELLWEHCYRDDVGLVVHGYDDSLSAVWVNTDDPKRRGASPHVWGRSLGWYMMALVDTLEFLMLNTPTPSPRAYESLLPKFQSLSAAILEAVDPKTGGWFQILDEPNREGNYIESSGSAMFVYSSLKGARLGLLWDEERYVDVATRAYQYIVEKFVILNDTDGTLGYNGTVGVCSLNSTATFEVSRCGLHSIVSYVEYNTSFPHSQYYVGQPIEYNSVLGTGAFVVASVEFERLHSYNGAET</sequence>
<dbReference type="PANTHER" id="PTHR33886">
    <property type="entry name" value="UNSATURATED RHAMNOGALACTURONAN HYDROLASE (EUROFUNG)"/>
    <property type="match status" value="1"/>
</dbReference>
<dbReference type="InterPro" id="IPR012341">
    <property type="entry name" value="6hp_glycosidase-like_sf"/>
</dbReference>
<dbReference type="EMBL" id="JBBXMP010000032">
    <property type="protein sequence ID" value="KAL0066774.1"/>
    <property type="molecule type" value="Genomic_DNA"/>
</dbReference>
<dbReference type="Pfam" id="PF07470">
    <property type="entry name" value="Glyco_hydro_88"/>
    <property type="match status" value="1"/>
</dbReference>
<dbReference type="InterPro" id="IPR008928">
    <property type="entry name" value="6-hairpin_glycosidase_sf"/>
</dbReference>
<dbReference type="PANTHER" id="PTHR33886:SF11">
    <property type="entry name" value="WALL GLYCOSYL HYDROLASE YTER, PUTATIVE (AFU_ORTHOLOGUE AFUA_2G14630)-RELATED"/>
    <property type="match status" value="1"/>
</dbReference>
<proteinExistence type="predicted"/>
<reference evidence="3 4" key="1">
    <citation type="submission" date="2024-05" db="EMBL/GenBank/DDBJ databases">
        <title>A draft genome resource for the thread blight pathogen Marasmius tenuissimus strain MS-2.</title>
        <authorList>
            <person name="Yulfo-Soto G.E."/>
            <person name="Baruah I.K."/>
            <person name="Amoako-Attah I."/>
            <person name="Bukari Y."/>
            <person name="Meinhardt L.W."/>
            <person name="Bailey B.A."/>
            <person name="Cohen S.P."/>
        </authorList>
    </citation>
    <scope>NUCLEOTIDE SEQUENCE [LARGE SCALE GENOMIC DNA]</scope>
    <source>
        <strain evidence="3 4">MS-2</strain>
    </source>
</reference>
<keyword evidence="1" id="KW-0378">Hydrolase</keyword>
<dbReference type="InterPro" id="IPR010905">
    <property type="entry name" value="Glyco_hydro_88"/>
</dbReference>
<evidence type="ECO:0000256" key="1">
    <source>
        <dbReference type="ARBA" id="ARBA00022801"/>
    </source>
</evidence>